<comment type="caution">
    <text evidence="2">The sequence shown here is derived from an EMBL/GenBank/DDBJ whole genome shotgun (WGS) entry which is preliminary data.</text>
</comment>
<name>A0A941DGB9_9BURK</name>
<proteinExistence type="predicted"/>
<dbReference type="RefSeq" id="WP_212683724.1">
    <property type="nucleotide sequence ID" value="NZ_JAGSPM010000003.1"/>
</dbReference>
<accession>A0A941DGB9</accession>
<keyword evidence="1" id="KW-0812">Transmembrane</keyword>
<keyword evidence="1" id="KW-0472">Membrane</keyword>
<organism evidence="2 3">
    <name type="scientific">Undibacterium baiyunense</name>
    <dbReference type="NCBI Taxonomy" id="2828731"/>
    <lineage>
        <taxon>Bacteria</taxon>
        <taxon>Pseudomonadati</taxon>
        <taxon>Pseudomonadota</taxon>
        <taxon>Betaproteobacteria</taxon>
        <taxon>Burkholderiales</taxon>
        <taxon>Oxalobacteraceae</taxon>
        <taxon>Undibacterium</taxon>
    </lineage>
</organism>
<dbReference type="AlphaFoldDB" id="A0A941DGB9"/>
<keyword evidence="3" id="KW-1185">Reference proteome</keyword>
<evidence type="ECO:0000313" key="3">
    <source>
        <dbReference type="Proteomes" id="UP000680158"/>
    </source>
</evidence>
<protein>
    <submittedName>
        <fullName evidence="2">Uncharacterized protein</fullName>
    </submittedName>
</protein>
<evidence type="ECO:0000313" key="2">
    <source>
        <dbReference type="EMBL" id="MBR7746387.1"/>
    </source>
</evidence>
<gene>
    <name evidence="2" type="ORF">KDM92_07330</name>
</gene>
<dbReference type="Proteomes" id="UP000680158">
    <property type="component" value="Unassembled WGS sequence"/>
</dbReference>
<feature type="transmembrane region" description="Helical" evidence="1">
    <location>
        <begin position="60"/>
        <end position="86"/>
    </location>
</feature>
<sequence length="121" mass="12572">MRLISNEELMFVAGGSDEDDIQRVEIVGNRMSAEEAAAYDMELGYPSIIRRRTPEENSAISYLAAFGGFAAASIVTGGCMFGAAVVSDGLLIPVATKPCTLAGTVTGIAVGAAINNAVREQ</sequence>
<reference evidence="2 3" key="1">
    <citation type="submission" date="2021-04" db="EMBL/GenBank/DDBJ databases">
        <title>novel species isolated from subtropical streams in China.</title>
        <authorList>
            <person name="Lu H."/>
        </authorList>
    </citation>
    <scope>NUCLEOTIDE SEQUENCE [LARGE SCALE GENOMIC DNA]</scope>
    <source>
        <strain evidence="2 3">BYS107W</strain>
    </source>
</reference>
<evidence type="ECO:0000256" key="1">
    <source>
        <dbReference type="SAM" id="Phobius"/>
    </source>
</evidence>
<keyword evidence="1" id="KW-1133">Transmembrane helix</keyword>
<dbReference type="EMBL" id="JAGSPM010000003">
    <property type="protein sequence ID" value="MBR7746387.1"/>
    <property type="molecule type" value="Genomic_DNA"/>
</dbReference>